<evidence type="ECO:0000256" key="10">
    <source>
        <dbReference type="ARBA" id="ARBA00072009"/>
    </source>
</evidence>
<dbReference type="InterPro" id="IPR036871">
    <property type="entry name" value="PX_dom_sf"/>
</dbReference>
<dbReference type="Pfam" id="PF00787">
    <property type="entry name" value="PX"/>
    <property type="match status" value="1"/>
</dbReference>
<evidence type="ECO:0000256" key="3">
    <source>
        <dbReference type="ARBA" id="ARBA00004496"/>
    </source>
</evidence>
<dbReference type="Proteomes" id="UP001174694">
    <property type="component" value="Unassembled WGS sequence"/>
</dbReference>
<dbReference type="CDD" id="cd06866">
    <property type="entry name" value="PX_SNX8_Mvp1p_like"/>
    <property type="match status" value="1"/>
</dbReference>
<dbReference type="GO" id="GO:0005768">
    <property type="term" value="C:endosome"/>
    <property type="evidence" value="ECO:0007669"/>
    <property type="project" value="TreeGrafter"/>
</dbReference>
<feature type="region of interest" description="Disordered" evidence="11">
    <location>
        <begin position="1"/>
        <end position="68"/>
    </location>
</feature>
<keyword evidence="9" id="KW-0472">Membrane</keyword>
<feature type="domain" description="PX" evidence="12">
    <location>
        <begin position="377"/>
        <end position="491"/>
    </location>
</feature>
<feature type="region of interest" description="Disordered" evidence="11">
    <location>
        <begin position="198"/>
        <end position="370"/>
    </location>
</feature>
<evidence type="ECO:0000313" key="13">
    <source>
        <dbReference type="EMBL" id="KAJ9150750.1"/>
    </source>
</evidence>
<dbReference type="AlphaFoldDB" id="A0AA38RUD2"/>
<evidence type="ECO:0000256" key="11">
    <source>
        <dbReference type="SAM" id="MobiDB-lite"/>
    </source>
</evidence>
<dbReference type="GO" id="GO:0042147">
    <property type="term" value="P:retrograde transport, endosome to Golgi"/>
    <property type="evidence" value="ECO:0007669"/>
    <property type="project" value="InterPro"/>
</dbReference>
<dbReference type="FunFam" id="3.30.1520.10:FF:000037">
    <property type="entry name" value="Sorting nexin mvp-1"/>
    <property type="match status" value="1"/>
</dbReference>
<name>A0AA38RUD2_9PEZI</name>
<dbReference type="PROSITE" id="PS50195">
    <property type="entry name" value="PX"/>
    <property type="match status" value="1"/>
</dbReference>
<dbReference type="InterPro" id="IPR028662">
    <property type="entry name" value="SNX8/Mvp1"/>
</dbReference>
<feature type="compositionally biased region" description="Polar residues" evidence="11">
    <location>
        <begin position="1"/>
        <end position="22"/>
    </location>
</feature>
<dbReference type="EMBL" id="JANBVO010000007">
    <property type="protein sequence ID" value="KAJ9150750.1"/>
    <property type="molecule type" value="Genomic_DNA"/>
</dbReference>
<comment type="subcellular location">
    <subcellularLocation>
        <location evidence="3">Cytoplasm</location>
    </subcellularLocation>
    <subcellularLocation>
        <location evidence="2">Membrane</location>
        <topology evidence="2">Peripheral membrane protein</topology>
        <orientation evidence="2">Cytoplasmic side</orientation>
    </subcellularLocation>
</comment>
<evidence type="ECO:0000256" key="1">
    <source>
        <dbReference type="ARBA" id="ARBA00002474"/>
    </source>
</evidence>
<evidence type="ECO:0000256" key="5">
    <source>
        <dbReference type="ARBA" id="ARBA00014268"/>
    </source>
</evidence>
<gene>
    <name evidence="13" type="ORF">NKR23_g3533</name>
</gene>
<dbReference type="InterPro" id="IPR027267">
    <property type="entry name" value="AH/BAR_dom_sf"/>
</dbReference>
<dbReference type="FunFam" id="1.20.1270.60:FF:000072">
    <property type="entry name" value="Sorting nexin MVP1"/>
    <property type="match status" value="1"/>
</dbReference>
<evidence type="ECO:0000259" key="12">
    <source>
        <dbReference type="PROSITE" id="PS50195"/>
    </source>
</evidence>
<organism evidence="13 14">
    <name type="scientific">Pleurostoma richardsiae</name>
    <dbReference type="NCBI Taxonomy" id="41990"/>
    <lineage>
        <taxon>Eukaryota</taxon>
        <taxon>Fungi</taxon>
        <taxon>Dikarya</taxon>
        <taxon>Ascomycota</taxon>
        <taxon>Pezizomycotina</taxon>
        <taxon>Sordariomycetes</taxon>
        <taxon>Sordariomycetidae</taxon>
        <taxon>Calosphaeriales</taxon>
        <taxon>Pleurostomataceae</taxon>
        <taxon>Pleurostoma</taxon>
    </lineage>
</organism>
<evidence type="ECO:0000256" key="8">
    <source>
        <dbReference type="ARBA" id="ARBA00022927"/>
    </source>
</evidence>
<comment type="caution">
    <text evidence="13">The sequence shown here is derived from an EMBL/GenBank/DDBJ whole genome shotgun (WGS) entry which is preliminary data.</text>
</comment>
<comment type="similarity">
    <text evidence="4">Belongs to the sorting nexin family.</text>
</comment>
<keyword evidence="14" id="KW-1185">Reference proteome</keyword>
<comment type="function">
    <text evidence="1">Required for vacuolar protein sorting.</text>
</comment>
<keyword evidence="8" id="KW-0653">Protein transport</keyword>
<dbReference type="GO" id="GO:0032266">
    <property type="term" value="F:phosphatidylinositol-3-phosphate binding"/>
    <property type="evidence" value="ECO:0007669"/>
    <property type="project" value="TreeGrafter"/>
</dbReference>
<proteinExistence type="inferred from homology"/>
<accession>A0AA38RUD2</accession>
<dbReference type="Gene3D" id="3.30.1520.10">
    <property type="entry name" value="Phox-like domain"/>
    <property type="match status" value="1"/>
</dbReference>
<dbReference type="InterPro" id="IPR001683">
    <property type="entry name" value="PX_dom"/>
</dbReference>
<feature type="compositionally biased region" description="Gly residues" evidence="11">
    <location>
        <begin position="343"/>
        <end position="353"/>
    </location>
</feature>
<dbReference type="CDD" id="cd07597">
    <property type="entry name" value="BAR_SNX8"/>
    <property type="match status" value="1"/>
</dbReference>
<keyword evidence="6" id="KW-0813">Transport</keyword>
<evidence type="ECO:0000256" key="7">
    <source>
        <dbReference type="ARBA" id="ARBA00022490"/>
    </source>
</evidence>
<evidence type="ECO:0000256" key="6">
    <source>
        <dbReference type="ARBA" id="ARBA00022448"/>
    </source>
</evidence>
<feature type="compositionally biased region" description="Polar residues" evidence="11">
    <location>
        <begin position="34"/>
        <end position="44"/>
    </location>
</feature>
<dbReference type="SUPFAM" id="SSF64268">
    <property type="entry name" value="PX domain"/>
    <property type="match status" value="1"/>
</dbReference>
<dbReference type="Gene3D" id="1.20.1270.60">
    <property type="entry name" value="Arfaptin homology (AH) domain/BAR domain"/>
    <property type="match status" value="1"/>
</dbReference>
<dbReference type="GO" id="GO:0005829">
    <property type="term" value="C:cytosol"/>
    <property type="evidence" value="ECO:0007669"/>
    <property type="project" value="GOC"/>
</dbReference>
<protein>
    <recommendedName>
        <fullName evidence="5">Sorting nexin MVP1</fullName>
    </recommendedName>
    <alternativeName>
        <fullName evidence="10">Sorting nexin mvp1</fullName>
    </alternativeName>
</protein>
<dbReference type="InterPro" id="IPR035704">
    <property type="entry name" value="SNX8/Mvp1_PX"/>
</dbReference>
<evidence type="ECO:0000256" key="2">
    <source>
        <dbReference type="ARBA" id="ARBA00004287"/>
    </source>
</evidence>
<dbReference type="GO" id="GO:0006623">
    <property type="term" value="P:protein targeting to vacuole"/>
    <property type="evidence" value="ECO:0007669"/>
    <property type="project" value="TreeGrafter"/>
</dbReference>
<reference evidence="13" key="1">
    <citation type="submission" date="2022-07" db="EMBL/GenBank/DDBJ databases">
        <title>Fungi with potential for degradation of polypropylene.</title>
        <authorList>
            <person name="Gostincar C."/>
        </authorList>
    </citation>
    <scope>NUCLEOTIDE SEQUENCE</scope>
    <source>
        <strain evidence="13">EXF-13308</strain>
    </source>
</reference>
<evidence type="ECO:0000313" key="14">
    <source>
        <dbReference type="Proteomes" id="UP001174694"/>
    </source>
</evidence>
<dbReference type="SMART" id="SM00312">
    <property type="entry name" value="PX"/>
    <property type="match status" value="1"/>
</dbReference>
<keyword evidence="7" id="KW-0963">Cytoplasm</keyword>
<dbReference type="GO" id="GO:0016020">
    <property type="term" value="C:membrane"/>
    <property type="evidence" value="ECO:0007669"/>
    <property type="project" value="UniProtKB-SubCell"/>
</dbReference>
<dbReference type="PANTHER" id="PTHR47554">
    <property type="entry name" value="SORTING NEXIN MVP1"/>
    <property type="match status" value="1"/>
</dbReference>
<evidence type="ECO:0000256" key="4">
    <source>
        <dbReference type="ARBA" id="ARBA00010883"/>
    </source>
</evidence>
<dbReference type="InterPro" id="IPR045734">
    <property type="entry name" value="Snx8_BAR_dom"/>
</dbReference>
<evidence type="ECO:0000256" key="9">
    <source>
        <dbReference type="ARBA" id="ARBA00023136"/>
    </source>
</evidence>
<sequence length="756" mass="82666">MSSIFGSSPPSAQSPSRESSFARSRHSLFDENESSMTRSNSNSLFADDDFGNDGAASPWDLPTPRKQQSRADVMRNLLPTSDVPDTYVEVFDAIVREDGAAGKVGAGGVARTLAAAKLGADEQSRIMSIVAPSGGEVALGRGEFNCLLALIGLAQEGEAVSLDTVDERRKNLPHPKLPGLVTDNNDAATVFARANELSAKLPQRPATPTKAPQPAPPRPARALRKPSMDYPEDPWNTADAHKNHNHAQPPAPLTNGTGLDAAASPSLNGHGSARFSLRDDDAEAGRTTSTFTTTAGLEGATSRQSSFAAAPTPGGGWGVGFLESNAPQGEGGPSSEQPTIPFGGSGGDDGTGAGDNPPGAPNPSRMLGSGRTGAAVEENILVTLLPEKEGMFMFQHHNYEVTSLRRGSKVVRRYSDFAWLLDCLHKRFPFRVLPLLPPKRVAVNGNHLSNDGAFIEKRRRGLARFLNALVRHPVLGQEQLVKMFLTIPTELAVWRKQATISVQDEFAGRPLPQGLEDSLPPQLEDLFMRTRTGVKRSAELYITVCNVMDRLVKRSEGVAADHARIALSLTSLTEVSADTYATDTNDVPLLNDGLQAMSKHLRTAQSLMEDESRAWDEGVLEDLKRQRDALVSVRDLFDRRERLDKDNIPYLERRIQANETKLANLRAKPEGLVKPGEIEKVVEAIIKDKESIVNQHNRSVFVKECIRDELVYFQQTQYHVSRWNQDWAQERVKYSEMLADNWRQLLDDLEGMPLGD</sequence>
<dbReference type="Pfam" id="PF19566">
    <property type="entry name" value="Snx8_BAR_dom"/>
    <property type="match status" value="1"/>
</dbReference>
<dbReference type="PANTHER" id="PTHR47554:SF1">
    <property type="entry name" value="SORTING NEXIN MVP1"/>
    <property type="match status" value="1"/>
</dbReference>